<accession>A0ACB8WTV6</accession>
<proteinExistence type="predicted"/>
<keyword evidence="2" id="KW-1185">Reference proteome</keyword>
<name>A0ACB8WTV6_9TELE</name>
<evidence type="ECO:0000313" key="1">
    <source>
        <dbReference type="EMBL" id="KAI3371450.1"/>
    </source>
</evidence>
<sequence>MSSSPSLTFHSCRPQCQPALNPPPSSQSPSRSPVTTLNDYRPVALTPITMKCFERVVLAHIQDTTLDPLHAYHTNRSTKDAISAHQHCTRPFPTSKKGARATTLHEHGQDPGDGLRHKEGEKAAPTSNDPGLQECVSSFKFLGLHICDNLTWMLNITQLVKKAHQWLYFLWRLRKFGMSQRTRRTFYTAIIEIPSRY</sequence>
<feature type="non-terminal residue" evidence="1">
    <location>
        <position position="197"/>
    </location>
</feature>
<dbReference type="EMBL" id="CM041536">
    <property type="protein sequence ID" value="KAI3371450.1"/>
    <property type="molecule type" value="Genomic_DNA"/>
</dbReference>
<protein>
    <submittedName>
        <fullName evidence="1">Uncharacterized protein</fullName>
    </submittedName>
</protein>
<dbReference type="Proteomes" id="UP000831701">
    <property type="component" value="Chromosome 6"/>
</dbReference>
<reference evidence="1" key="1">
    <citation type="submission" date="2022-04" db="EMBL/GenBank/DDBJ databases">
        <title>Jade perch genome.</title>
        <authorList>
            <person name="Chao B."/>
        </authorList>
    </citation>
    <scope>NUCLEOTIDE SEQUENCE</scope>
    <source>
        <strain evidence="1">CB-2022</strain>
    </source>
</reference>
<gene>
    <name evidence="1" type="ORF">L3Q82_024042</name>
</gene>
<evidence type="ECO:0000313" key="2">
    <source>
        <dbReference type="Proteomes" id="UP000831701"/>
    </source>
</evidence>
<comment type="caution">
    <text evidence="1">The sequence shown here is derived from an EMBL/GenBank/DDBJ whole genome shotgun (WGS) entry which is preliminary data.</text>
</comment>
<organism evidence="1 2">
    <name type="scientific">Scortum barcoo</name>
    <name type="common">barcoo grunter</name>
    <dbReference type="NCBI Taxonomy" id="214431"/>
    <lineage>
        <taxon>Eukaryota</taxon>
        <taxon>Metazoa</taxon>
        <taxon>Chordata</taxon>
        <taxon>Craniata</taxon>
        <taxon>Vertebrata</taxon>
        <taxon>Euteleostomi</taxon>
        <taxon>Actinopterygii</taxon>
        <taxon>Neopterygii</taxon>
        <taxon>Teleostei</taxon>
        <taxon>Neoteleostei</taxon>
        <taxon>Acanthomorphata</taxon>
        <taxon>Eupercaria</taxon>
        <taxon>Centrarchiformes</taxon>
        <taxon>Terapontoidei</taxon>
        <taxon>Terapontidae</taxon>
        <taxon>Scortum</taxon>
    </lineage>
</organism>